<keyword evidence="2" id="KW-1003">Cell membrane</keyword>
<evidence type="ECO:0000256" key="10">
    <source>
        <dbReference type="ARBA" id="ARBA00023170"/>
    </source>
</evidence>
<evidence type="ECO:0000259" key="18">
    <source>
        <dbReference type="PROSITE" id="PS50262"/>
    </source>
</evidence>
<dbReference type="Gene3D" id="4.10.400.10">
    <property type="entry name" value="Low-density Lipoprotein Receptor"/>
    <property type="match status" value="5"/>
</dbReference>
<dbReference type="SMART" id="SM00231">
    <property type="entry name" value="FA58C"/>
    <property type="match status" value="1"/>
</dbReference>
<dbReference type="SUPFAM" id="SSF49785">
    <property type="entry name" value="Galactose-binding domain-like"/>
    <property type="match status" value="1"/>
</dbReference>
<keyword evidence="6 14" id="KW-1133">Transmembrane helix</keyword>
<feature type="disulfide bond" evidence="13">
    <location>
        <begin position="887"/>
        <end position="899"/>
    </location>
</feature>
<feature type="disulfide bond" evidence="13">
    <location>
        <begin position="1228"/>
        <end position="1246"/>
    </location>
</feature>
<evidence type="ECO:0000259" key="15">
    <source>
        <dbReference type="PROSITE" id="PS50022"/>
    </source>
</evidence>
<dbReference type="InterPro" id="IPR023415">
    <property type="entry name" value="LDLR_class-A_CS"/>
</dbReference>
<name>A0ABD3VX82_SINWO</name>
<feature type="disulfide bond" evidence="13">
    <location>
        <begin position="849"/>
        <end position="861"/>
    </location>
</feature>
<feature type="disulfide bond" evidence="13">
    <location>
        <begin position="946"/>
        <end position="961"/>
    </location>
</feature>
<dbReference type="CDD" id="cd00037">
    <property type="entry name" value="CLECT"/>
    <property type="match status" value="1"/>
</dbReference>
<organism evidence="19 20">
    <name type="scientific">Sinanodonta woodiana</name>
    <name type="common">Chinese pond mussel</name>
    <name type="synonym">Anodonta woodiana</name>
    <dbReference type="NCBI Taxonomy" id="1069815"/>
    <lineage>
        <taxon>Eukaryota</taxon>
        <taxon>Metazoa</taxon>
        <taxon>Spiralia</taxon>
        <taxon>Lophotrochozoa</taxon>
        <taxon>Mollusca</taxon>
        <taxon>Bivalvia</taxon>
        <taxon>Autobranchia</taxon>
        <taxon>Heteroconchia</taxon>
        <taxon>Palaeoheterodonta</taxon>
        <taxon>Unionida</taxon>
        <taxon>Unionoidea</taxon>
        <taxon>Unionidae</taxon>
        <taxon>Unioninae</taxon>
        <taxon>Sinanodonta</taxon>
    </lineage>
</organism>
<dbReference type="Gene3D" id="3.10.100.10">
    <property type="entry name" value="Mannose-Binding Protein A, subunit A"/>
    <property type="match status" value="1"/>
</dbReference>
<evidence type="ECO:0000256" key="9">
    <source>
        <dbReference type="ARBA" id="ARBA00023157"/>
    </source>
</evidence>
<dbReference type="CDD" id="cd00112">
    <property type="entry name" value="LDLa"/>
    <property type="match status" value="6"/>
</dbReference>
<dbReference type="PANTHER" id="PTHR24372">
    <property type="entry name" value="GLYCOPROTEIN HORMONE RECEPTOR"/>
    <property type="match status" value="1"/>
</dbReference>
<evidence type="ECO:0000313" key="20">
    <source>
        <dbReference type="Proteomes" id="UP001634394"/>
    </source>
</evidence>
<feature type="domain" description="C-type lectin" evidence="16">
    <location>
        <begin position="639"/>
        <end position="767"/>
    </location>
</feature>
<feature type="disulfide bond" evidence="13">
    <location>
        <begin position="856"/>
        <end position="874"/>
    </location>
</feature>
<keyword evidence="11" id="KW-0807">Transducer</keyword>
<dbReference type="InterPro" id="IPR000001">
    <property type="entry name" value="Kringle"/>
</dbReference>
<keyword evidence="9 12" id="KW-1015">Disulfide bond</keyword>
<evidence type="ECO:0000313" key="19">
    <source>
        <dbReference type="EMBL" id="KAL3865950.1"/>
    </source>
</evidence>
<keyword evidence="12" id="KW-0420">Kringle</keyword>
<dbReference type="EMBL" id="JBJQND010000009">
    <property type="protein sequence ID" value="KAL3865950.1"/>
    <property type="molecule type" value="Genomic_DNA"/>
</dbReference>
<evidence type="ECO:0000259" key="16">
    <source>
        <dbReference type="PROSITE" id="PS50041"/>
    </source>
</evidence>
<dbReference type="GO" id="GO:0004930">
    <property type="term" value="F:G protein-coupled receptor activity"/>
    <property type="evidence" value="ECO:0007669"/>
    <property type="project" value="UniProtKB-KW"/>
</dbReference>
<keyword evidence="3" id="KW-0433">Leucine-rich repeat</keyword>
<evidence type="ECO:0000256" key="5">
    <source>
        <dbReference type="ARBA" id="ARBA00022737"/>
    </source>
</evidence>
<gene>
    <name evidence="19" type="ORF">ACJMK2_043294</name>
</gene>
<feature type="disulfide bond" evidence="13">
    <location>
        <begin position="1262"/>
        <end position="1274"/>
    </location>
</feature>
<keyword evidence="10" id="KW-0675">Receptor</keyword>
<feature type="transmembrane region" description="Helical" evidence="14">
    <location>
        <begin position="1542"/>
        <end position="1561"/>
    </location>
</feature>
<dbReference type="InterPro" id="IPR000276">
    <property type="entry name" value="GPCR_Rhodpsn"/>
</dbReference>
<dbReference type="SMART" id="SM00034">
    <property type="entry name" value="CLECT"/>
    <property type="match status" value="1"/>
</dbReference>
<feature type="transmembrane region" description="Helical" evidence="14">
    <location>
        <begin position="1664"/>
        <end position="1688"/>
    </location>
</feature>
<evidence type="ECO:0000256" key="11">
    <source>
        <dbReference type="ARBA" id="ARBA00023224"/>
    </source>
</evidence>
<dbReference type="PROSITE" id="PS50070">
    <property type="entry name" value="KRINGLE_2"/>
    <property type="match status" value="1"/>
</dbReference>
<comment type="caution">
    <text evidence="19">The sequence shown here is derived from an EMBL/GenBank/DDBJ whole genome shotgun (WGS) entry which is preliminary data.</text>
</comment>
<dbReference type="SUPFAM" id="SSF57440">
    <property type="entry name" value="Kringle-like"/>
    <property type="match status" value="1"/>
</dbReference>
<feature type="transmembrane region" description="Helical" evidence="14">
    <location>
        <begin position="1573"/>
        <end position="1594"/>
    </location>
</feature>
<dbReference type="InterPro" id="IPR003591">
    <property type="entry name" value="Leu-rich_rpt_typical-subtyp"/>
</dbReference>
<keyword evidence="8 14" id="KW-0472">Membrane</keyword>
<dbReference type="Gene3D" id="1.20.1070.10">
    <property type="entry name" value="Rhodopsin 7-helix transmembrane proteins"/>
    <property type="match status" value="1"/>
</dbReference>
<feature type="disulfide bond" evidence="13">
    <location>
        <begin position="906"/>
        <end position="921"/>
    </location>
</feature>
<dbReference type="PROSITE" id="PS50068">
    <property type="entry name" value="LDLRA_2"/>
    <property type="match status" value="5"/>
</dbReference>
<protein>
    <recommendedName>
        <fullName evidence="21">G-protein coupled receptor GRL101</fullName>
    </recommendedName>
</protein>
<evidence type="ECO:0000256" key="1">
    <source>
        <dbReference type="ARBA" id="ARBA00004651"/>
    </source>
</evidence>
<comment type="subcellular location">
    <subcellularLocation>
        <location evidence="1">Cell membrane</location>
        <topology evidence="1">Multi-pass membrane protein</topology>
    </subcellularLocation>
</comment>
<feature type="domain" description="F5/8 type C" evidence="15">
    <location>
        <begin position="131"/>
        <end position="286"/>
    </location>
</feature>
<evidence type="ECO:0000256" key="7">
    <source>
        <dbReference type="ARBA" id="ARBA00023040"/>
    </source>
</evidence>
<feature type="disulfide bond" evidence="13">
    <location>
        <begin position="1281"/>
        <end position="1296"/>
    </location>
</feature>
<dbReference type="InterPro" id="IPR032675">
    <property type="entry name" value="LRR_dom_sf"/>
</dbReference>
<feature type="domain" description="G-protein coupled receptors family 1 profile" evidence="18">
    <location>
        <begin position="1554"/>
        <end position="1815"/>
    </location>
</feature>
<proteinExistence type="predicted"/>
<evidence type="ECO:0000256" key="4">
    <source>
        <dbReference type="ARBA" id="ARBA00022692"/>
    </source>
</evidence>
<dbReference type="InterPro" id="IPR013806">
    <property type="entry name" value="Kringle-like"/>
</dbReference>
<dbReference type="SUPFAM" id="SSF81321">
    <property type="entry name" value="Family A G protein-coupled receptor-like"/>
    <property type="match status" value="1"/>
</dbReference>
<dbReference type="PROSITE" id="PS50041">
    <property type="entry name" value="C_TYPE_LECTIN_2"/>
    <property type="match status" value="1"/>
</dbReference>
<dbReference type="Proteomes" id="UP001634394">
    <property type="component" value="Unassembled WGS sequence"/>
</dbReference>
<evidence type="ECO:0008006" key="21">
    <source>
        <dbReference type="Google" id="ProtNLM"/>
    </source>
</evidence>
<feature type="disulfide bond" evidence="13">
    <location>
        <begin position="1221"/>
        <end position="1233"/>
    </location>
</feature>
<dbReference type="InterPro" id="IPR001611">
    <property type="entry name" value="Leu-rich_rpt"/>
</dbReference>
<evidence type="ECO:0000256" key="6">
    <source>
        <dbReference type="ARBA" id="ARBA00022989"/>
    </source>
</evidence>
<dbReference type="GO" id="GO:0005886">
    <property type="term" value="C:plasma membrane"/>
    <property type="evidence" value="ECO:0007669"/>
    <property type="project" value="UniProtKB-SubCell"/>
</dbReference>
<dbReference type="SMART" id="SM00192">
    <property type="entry name" value="LDLa"/>
    <property type="match status" value="6"/>
</dbReference>
<dbReference type="InterPro" id="IPR000421">
    <property type="entry name" value="FA58C"/>
</dbReference>
<dbReference type="InterPro" id="IPR001304">
    <property type="entry name" value="C-type_lectin-like"/>
</dbReference>
<dbReference type="Gene3D" id="3.80.10.10">
    <property type="entry name" value="Ribonuclease Inhibitor"/>
    <property type="match status" value="2"/>
</dbReference>
<accession>A0ABD3VX82</accession>
<dbReference type="SMART" id="SM00369">
    <property type="entry name" value="LRR_TYP"/>
    <property type="match status" value="5"/>
</dbReference>
<keyword evidence="5" id="KW-0677">Repeat</keyword>
<dbReference type="InterPro" id="IPR002172">
    <property type="entry name" value="LDrepeatLR_classA_rpt"/>
</dbReference>
<feature type="transmembrane region" description="Helical" evidence="14">
    <location>
        <begin position="1795"/>
        <end position="1817"/>
    </location>
</feature>
<feature type="disulfide bond" evidence="12">
    <location>
        <begin position="14"/>
        <end position="37"/>
    </location>
</feature>
<dbReference type="InterPro" id="IPR036055">
    <property type="entry name" value="LDL_receptor-like_sf"/>
</dbReference>
<keyword evidence="20" id="KW-1185">Reference proteome</keyword>
<dbReference type="SUPFAM" id="SSF52058">
    <property type="entry name" value="L domain-like"/>
    <property type="match status" value="1"/>
</dbReference>
<feature type="transmembrane region" description="Helical" evidence="14">
    <location>
        <begin position="1764"/>
        <end position="1789"/>
    </location>
</feature>
<dbReference type="InterPro" id="IPR008979">
    <property type="entry name" value="Galactose-bd-like_sf"/>
</dbReference>
<dbReference type="InterPro" id="IPR017452">
    <property type="entry name" value="GPCR_Rhodpsn_7TM"/>
</dbReference>
<sequence>MFPDGSVDAAANYCRDPSRSGYLWCFVIDPYAKWEKCLPESCEVNVCTRPRCANGGKRTSLGDECIWECGEGLGGDSCEIGITTETPYQESIVNNDQETTTQMTDITTEISYQESTESQDQESTGMMIDRCKQYLGLTDSNASVIGLNSSSEDSAYSLSRIGLYDTGWCAFSGDPNPFVQVDLLIATIVEGLLVQNRLLFIYGKGKLRKTSFQAGVKTFFVSYGNDIDLLLTYKDDNNTDVKIFPLPDLDASNTILFSMPFVSRYVRIDIVSAWDRPCMRLEVIGCRKSVDYRCKANSVHRGWSSNAEGFLRASKLHFPDIRSFEACTTEVDTINAVAFQYLNETQQCIILVDTLTTLTWIQKQDYMIRICADVVSSLEERIVSPIDGHTIFASYGYPFTYNHYDRMIWTITTDTNIYPDIYFMHISLDAGDTIHTLETINTSTTNSFHLIINSSLNGNQVRQLSPLHSSTIIFVTRSFRNIDARKGSGFIAVVTSSRYRRHVDDINYFDDLPGLILSESLLYEPGLSSHQMEEVITFDNVAPCGCILELYPVYLDVVCSLSLLLVERRSNYIWKSTESWCNLNRPLTNESRRVMPRANLKITFRPNPFSDRQEGFEMKYVYNLNTPQCFILNSDQNMTKTFCLSLEFNQTKPTWTEANETCRRKHNGRLATIHTEEEFQMAQNLLHYSRAYFHMHKSLSITAYIGFHRNSDDQGKGDSRDFTWLDGRPLIYSAWGDGFPNKLPRWNCALLNGESFDEKAHVENTLCTTRVAEIFICEINSSNVSAGRPEQLNPFVHPGDESNMNLSHVWKCKSGEIVLFIYHCNGISNCFDSSDEQDCIYTAQENFQCPEDAFQCSDGTCISASQFCDHITDCTDFSDESCEYRTCEANEFRCNNGQCILKEQLCNVERNCFDGSDEMFCRNCYDEGISTFRCADFTCIHMERVCDGFYDCPDIDDENECTIEAVSCQDWWTNGKRVTDVYAVKFINSSSPMNVECNFNHVNENLLLSIVYNVDYASTSVAALEYDIHEHIKYDYKFIYPLDDPDIFRYSVNAGRICTQVIKLDCTETKQKIVDIVGNSAYPECICRKWTAYTRIVSGFMRQVSYLKQIEGPCSESGSNSSGEGYQRVIYGGVRQGIKDITKYPWAIIYFLIKSTYKQQRITAGPLVCNETFYPDEARIPCDKGHPVWNKTRCLYDEDRFGSPVGCVDMSHTKDCETFVCPDNFVKCPGSYCLAVQFLCDGVQQCPNGEDEADCGYRGRDCPGYFRCNQSNSCLPPSQVCDGFKHCPAGDDEMFCNISCPGACICQGTFVDCRHGRINATAIGLLSKESRKIFLSNSTIGKIIVPFILPMAFLVNLSDSGIEEIQPGLFESMKNLRTLDISYNTIRVLHKNTFIGLVSLHELVLENNIYLTTIERGAFKDLENILEIHITHLHISFLESDTFEGLNKLKKIDLRFNKISHVENRAFYGLDKLDSLLMSYNEIKIFDSEIFGGLTSLRYLETDEYELCCLKPSTVDEANCHLSQTFEFYSCEDLVRNVSLRVLLWIMGFLSLVGNLASFIYRKWKLGLQLKMGYGMFVTNLIVADTLMGLYLLIMAVTDIYFRKTSATSNTCGQSSAYCRAAGVVSTLSSEASTFFVMLITLDRILVVKFPFGQVKLTPSMCKVAPCLAWLIAIALSVLPLGMNMYFIGKFYSRTSVWFVLPLAKDNAPGWEYLFAIFITLNFLLLLLIAFGQVLIFKAMQTKSPVLDKQKHSRDQTLTVARNLLLVVFANFLGWFPIGVIGILALMNYTIPLDVYSWTSVVILPINSVLNPILYTLSAVIKKEKFVPTSCEQDIISKEDIRRLDELFSYDVLYANDVRKLTCAITCIENRTLNLNQIDLVTRKIAERVDFLHKRMMYYGNLTMDNIWIFLDNDDVKGVWLQSKPKRAVNKQMQSTDIQFLDSIRGKLLKSGGHIVHKIEEQ</sequence>
<feature type="disulfide bond" evidence="13">
    <location>
        <begin position="894"/>
        <end position="912"/>
    </location>
</feature>
<feature type="transmembrane region" description="Helical" evidence="14">
    <location>
        <begin position="1713"/>
        <end position="1737"/>
    </location>
</feature>
<feature type="domain" description="Kringle" evidence="17">
    <location>
        <begin position="1"/>
        <end position="47"/>
    </location>
</feature>
<dbReference type="PROSITE" id="PS50022">
    <property type="entry name" value="FA58C_3"/>
    <property type="match status" value="1"/>
</dbReference>
<keyword evidence="4 14" id="KW-0812">Transmembrane</keyword>
<evidence type="ECO:0000256" key="12">
    <source>
        <dbReference type="PROSITE-ProRule" id="PRU00121"/>
    </source>
</evidence>
<dbReference type="PANTHER" id="PTHR24372:SF77">
    <property type="entry name" value="G-PROTEIN COUPLED RECEPTORS FAMILY 1 PROFILE DOMAIN-CONTAINING PROTEIN"/>
    <property type="match status" value="1"/>
</dbReference>
<dbReference type="Gene3D" id="2.60.120.260">
    <property type="entry name" value="Galactose-binding domain-like"/>
    <property type="match status" value="1"/>
</dbReference>
<feature type="disulfide bond" evidence="13">
    <location>
        <begin position="1240"/>
        <end position="1255"/>
    </location>
</feature>
<dbReference type="PROSITE" id="PS01209">
    <property type="entry name" value="LDLRA_1"/>
    <property type="match status" value="4"/>
</dbReference>
<evidence type="ECO:0000256" key="8">
    <source>
        <dbReference type="ARBA" id="ARBA00023136"/>
    </source>
</evidence>
<evidence type="ECO:0000256" key="3">
    <source>
        <dbReference type="ARBA" id="ARBA00022614"/>
    </source>
</evidence>
<feature type="disulfide bond" evidence="13">
    <location>
        <begin position="934"/>
        <end position="952"/>
    </location>
</feature>
<evidence type="ECO:0000256" key="14">
    <source>
        <dbReference type="SAM" id="Phobius"/>
    </source>
</evidence>
<dbReference type="SUPFAM" id="SSF57424">
    <property type="entry name" value="LDL receptor-like module"/>
    <property type="match status" value="6"/>
</dbReference>
<evidence type="ECO:0000256" key="13">
    <source>
        <dbReference type="PROSITE-ProRule" id="PRU00124"/>
    </source>
</evidence>
<dbReference type="PROSITE" id="PS50262">
    <property type="entry name" value="G_PROTEIN_RECEP_F1_2"/>
    <property type="match status" value="1"/>
</dbReference>
<evidence type="ECO:0000259" key="17">
    <source>
        <dbReference type="PROSITE" id="PS50070"/>
    </source>
</evidence>
<comment type="caution">
    <text evidence="12">Lacks conserved residue(s) required for the propagation of feature annotation.</text>
</comment>
<reference evidence="19 20" key="1">
    <citation type="submission" date="2024-11" db="EMBL/GenBank/DDBJ databases">
        <title>Chromosome-level genome assembly of the freshwater bivalve Anodonta woodiana.</title>
        <authorList>
            <person name="Chen X."/>
        </authorList>
    </citation>
    <scope>NUCLEOTIDE SEQUENCE [LARGE SCALE GENOMIC DNA]</scope>
    <source>
        <strain evidence="19">MN2024</strain>
        <tissue evidence="19">Gills</tissue>
    </source>
</reference>
<dbReference type="Pfam" id="PF00057">
    <property type="entry name" value="Ldl_recept_a"/>
    <property type="match status" value="3"/>
</dbReference>
<dbReference type="SUPFAM" id="SSF56436">
    <property type="entry name" value="C-type lectin-like"/>
    <property type="match status" value="1"/>
</dbReference>
<dbReference type="InterPro" id="IPR016187">
    <property type="entry name" value="CTDL_fold"/>
</dbReference>
<keyword evidence="7" id="KW-0297">G-protein coupled receptor</keyword>
<dbReference type="PRINTS" id="PR00261">
    <property type="entry name" value="LDLRECEPTOR"/>
</dbReference>
<evidence type="ECO:0000256" key="2">
    <source>
        <dbReference type="ARBA" id="ARBA00022475"/>
    </source>
</evidence>
<dbReference type="Pfam" id="PF13855">
    <property type="entry name" value="LRR_8"/>
    <property type="match status" value="2"/>
</dbReference>
<dbReference type="Pfam" id="PF00001">
    <property type="entry name" value="7tm_1"/>
    <property type="match status" value="1"/>
</dbReference>
<dbReference type="InterPro" id="IPR016186">
    <property type="entry name" value="C-type_lectin-like/link_sf"/>
</dbReference>